<dbReference type="GO" id="GO:0005737">
    <property type="term" value="C:cytoplasm"/>
    <property type="evidence" value="ECO:0007669"/>
    <property type="project" value="UniProtKB-SubCell"/>
</dbReference>
<evidence type="ECO:0000256" key="1">
    <source>
        <dbReference type="ARBA" id="ARBA00000868"/>
    </source>
</evidence>
<dbReference type="Gene3D" id="3.40.50.2020">
    <property type="match status" value="1"/>
</dbReference>
<dbReference type="GO" id="GO:0003999">
    <property type="term" value="F:adenine phosphoribosyltransferase activity"/>
    <property type="evidence" value="ECO:0007669"/>
    <property type="project" value="UniProtKB-EC"/>
</dbReference>
<dbReference type="GO" id="GO:0002055">
    <property type="term" value="F:adenine binding"/>
    <property type="evidence" value="ECO:0007669"/>
    <property type="project" value="TreeGrafter"/>
</dbReference>
<dbReference type="AlphaFoldDB" id="A0A382ZWU7"/>
<evidence type="ECO:0000256" key="9">
    <source>
        <dbReference type="ARBA" id="ARBA00022676"/>
    </source>
</evidence>
<dbReference type="InterPro" id="IPR029057">
    <property type="entry name" value="PRTase-like"/>
</dbReference>
<protein>
    <recommendedName>
        <fullName evidence="7">adenine phosphoribosyltransferase</fullName>
        <ecNumber evidence="7">2.4.2.7</ecNumber>
    </recommendedName>
</protein>
<dbReference type="NCBIfam" id="NF002636">
    <property type="entry name" value="PRK02304.1-5"/>
    <property type="match status" value="1"/>
</dbReference>
<accession>A0A382ZWU7</accession>
<keyword evidence="8" id="KW-0963">Cytoplasm</keyword>
<evidence type="ECO:0000256" key="2">
    <source>
        <dbReference type="ARBA" id="ARBA00003968"/>
    </source>
</evidence>
<dbReference type="PANTHER" id="PTHR32315">
    <property type="entry name" value="ADENINE PHOSPHORIBOSYLTRANSFERASE"/>
    <property type="match status" value="1"/>
</dbReference>
<dbReference type="CDD" id="cd06223">
    <property type="entry name" value="PRTases_typeI"/>
    <property type="match status" value="1"/>
</dbReference>
<sequence>GIIFKDISPLLADTNALEFATLSMRGLLNSSASTPTYLVGIEARGFILGGHLAKRMNSSILMCRKKGKLPPPVISQEYELEYGTDTLEIKEGTGKVVIVDDVYATGGTAKAAAELCTKAGYEVVDEIFLINLKFLNNDRKVKSVITYE</sequence>
<organism evidence="13">
    <name type="scientific">marine metagenome</name>
    <dbReference type="NCBI Taxonomy" id="408172"/>
    <lineage>
        <taxon>unclassified sequences</taxon>
        <taxon>metagenomes</taxon>
        <taxon>ecological metagenomes</taxon>
    </lineage>
</organism>
<dbReference type="InterPro" id="IPR000836">
    <property type="entry name" value="PRTase_dom"/>
</dbReference>
<evidence type="ECO:0000256" key="6">
    <source>
        <dbReference type="ARBA" id="ARBA00011738"/>
    </source>
</evidence>
<comment type="catalytic activity">
    <reaction evidence="1">
        <text>AMP + diphosphate = 5-phospho-alpha-D-ribose 1-diphosphate + adenine</text>
        <dbReference type="Rhea" id="RHEA:16609"/>
        <dbReference type="ChEBI" id="CHEBI:16708"/>
        <dbReference type="ChEBI" id="CHEBI:33019"/>
        <dbReference type="ChEBI" id="CHEBI:58017"/>
        <dbReference type="ChEBI" id="CHEBI:456215"/>
        <dbReference type="EC" id="2.4.2.7"/>
    </reaction>
</comment>
<dbReference type="FunFam" id="3.40.50.2020:FF:000004">
    <property type="entry name" value="Adenine phosphoribosyltransferase"/>
    <property type="match status" value="1"/>
</dbReference>
<evidence type="ECO:0000256" key="7">
    <source>
        <dbReference type="ARBA" id="ARBA00011893"/>
    </source>
</evidence>
<keyword evidence="11" id="KW-0660">Purine salvage</keyword>
<feature type="domain" description="Phosphoribosyltransferase" evidence="12">
    <location>
        <begin position="32"/>
        <end position="125"/>
    </location>
</feature>
<dbReference type="GO" id="GO:0006166">
    <property type="term" value="P:purine ribonucleoside salvage"/>
    <property type="evidence" value="ECO:0007669"/>
    <property type="project" value="UniProtKB-KW"/>
</dbReference>
<dbReference type="GO" id="GO:0016208">
    <property type="term" value="F:AMP binding"/>
    <property type="evidence" value="ECO:0007669"/>
    <property type="project" value="TreeGrafter"/>
</dbReference>
<comment type="subcellular location">
    <subcellularLocation>
        <location evidence="3">Cytoplasm</location>
    </subcellularLocation>
</comment>
<dbReference type="PANTHER" id="PTHR32315:SF3">
    <property type="entry name" value="ADENINE PHOSPHORIBOSYLTRANSFERASE"/>
    <property type="match status" value="1"/>
</dbReference>
<evidence type="ECO:0000256" key="11">
    <source>
        <dbReference type="ARBA" id="ARBA00022726"/>
    </source>
</evidence>
<comment type="similarity">
    <text evidence="5">Belongs to the purine/pyrimidine phosphoribosyltransferase family.</text>
</comment>
<evidence type="ECO:0000256" key="3">
    <source>
        <dbReference type="ARBA" id="ARBA00004496"/>
    </source>
</evidence>
<reference evidence="13" key="1">
    <citation type="submission" date="2018-05" db="EMBL/GenBank/DDBJ databases">
        <authorList>
            <person name="Lanie J.A."/>
            <person name="Ng W.-L."/>
            <person name="Kazmierczak K.M."/>
            <person name="Andrzejewski T.M."/>
            <person name="Davidsen T.M."/>
            <person name="Wayne K.J."/>
            <person name="Tettelin H."/>
            <person name="Glass J.I."/>
            <person name="Rusch D."/>
            <person name="Podicherti R."/>
            <person name="Tsui H.-C.T."/>
            <person name="Winkler M.E."/>
        </authorList>
    </citation>
    <scope>NUCLEOTIDE SEQUENCE</scope>
</reference>
<keyword evidence="9" id="KW-0328">Glycosyltransferase</keyword>
<feature type="non-terminal residue" evidence="13">
    <location>
        <position position="1"/>
    </location>
</feature>
<dbReference type="GO" id="GO:0006168">
    <property type="term" value="P:adenine salvage"/>
    <property type="evidence" value="ECO:0007669"/>
    <property type="project" value="TreeGrafter"/>
</dbReference>
<dbReference type="EMBL" id="UINC01187414">
    <property type="protein sequence ID" value="SVE00126.1"/>
    <property type="molecule type" value="Genomic_DNA"/>
</dbReference>
<dbReference type="EC" id="2.4.2.7" evidence="7"/>
<evidence type="ECO:0000256" key="8">
    <source>
        <dbReference type="ARBA" id="ARBA00022490"/>
    </source>
</evidence>
<evidence type="ECO:0000256" key="5">
    <source>
        <dbReference type="ARBA" id="ARBA00008391"/>
    </source>
</evidence>
<comment type="subunit">
    <text evidence="6">Homodimer.</text>
</comment>
<proteinExistence type="inferred from homology"/>
<gene>
    <name evidence="13" type="ORF">METZ01_LOCUS452980</name>
</gene>
<name>A0A382ZWU7_9ZZZZ</name>
<evidence type="ECO:0000313" key="13">
    <source>
        <dbReference type="EMBL" id="SVE00126.1"/>
    </source>
</evidence>
<dbReference type="Pfam" id="PF00156">
    <property type="entry name" value="Pribosyltran"/>
    <property type="match status" value="1"/>
</dbReference>
<comment type="function">
    <text evidence="2">Catalyzes a salvage reaction resulting in the formation of AMP, that is energically less costly than de novo synthesis.</text>
</comment>
<dbReference type="SUPFAM" id="SSF53271">
    <property type="entry name" value="PRTase-like"/>
    <property type="match status" value="1"/>
</dbReference>
<dbReference type="InterPro" id="IPR050054">
    <property type="entry name" value="UPRTase/APRTase"/>
</dbReference>
<dbReference type="GO" id="GO:0044209">
    <property type="term" value="P:AMP salvage"/>
    <property type="evidence" value="ECO:0007669"/>
    <property type="project" value="TreeGrafter"/>
</dbReference>
<keyword evidence="10" id="KW-0808">Transferase</keyword>
<evidence type="ECO:0000259" key="12">
    <source>
        <dbReference type="Pfam" id="PF00156"/>
    </source>
</evidence>
<evidence type="ECO:0000256" key="4">
    <source>
        <dbReference type="ARBA" id="ARBA00004659"/>
    </source>
</evidence>
<evidence type="ECO:0000256" key="10">
    <source>
        <dbReference type="ARBA" id="ARBA00022679"/>
    </source>
</evidence>
<comment type="pathway">
    <text evidence="4">Purine metabolism; AMP biosynthesis via salvage pathway; AMP from adenine: step 1/1.</text>
</comment>